<keyword evidence="11" id="KW-1185">Reference proteome</keyword>
<evidence type="ECO:0000256" key="1">
    <source>
        <dbReference type="ARBA" id="ARBA00004651"/>
    </source>
</evidence>
<evidence type="ECO:0000313" key="11">
    <source>
        <dbReference type="Proteomes" id="UP000019151"/>
    </source>
</evidence>
<dbReference type="Pfam" id="PF02687">
    <property type="entry name" value="FtsX"/>
    <property type="match status" value="2"/>
</dbReference>
<keyword evidence="4 7" id="KW-1133">Transmembrane helix</keyword>
<feature type="domain" description="ABC3 transporter permease C-terminal" evidence="8">
    <location>
        <begin position="766"/>
        <end position="879"/>
    </location>
</feature>
<comment type="similarity">
    <text evidence="6">Belongs to the ABC-4 integral membrane protein family.</text>
</comment>
<evidence type="ECO:0000256" key="2">
    <source>
        <dbReference type="ARBA" id="ARBA00022475"/>
    </source>
</evidence>
<feature type="transmembrane region" description="Helical" evidence="7">
    <location>
        <begin position="355"/>
        <end position="379"/>
    </location>
</feature>
<dbReference type="InterPro" id="IPR003838">
    <property type="entry name" value="ABC3_permease_C"/>
</dbReference>
<dbReference type="InterPro" id="IPR025857">
    <property type="entry name" value="MacB_PCD"/>
</dbReference>
<accession>W0RQW2</accession>
<feature type="transmembrane region" description="Helical" evidence="7">
    <location>
        <begin position="763"/>
        <end position="787"/>
    </location>
</feature>
<dbReference type="NCBIfam" id="TIGR03434">
    <property type="entry name" value="ADOP"/>
    <property type="match status" value="1"/>
</dbReference>
<feature type="domain" description="MacB-like periplasmic core" evidence="9">
    <location>
        <begin position="509"/>
        <end position="700"/>
    </location>
</feature>
<dbReference type="InterPro" id="IPR047928">
    <property type="entry name" value="Perm_prefix_1"/>
</dbReference>
<feature type="transmembrane region" description="Helical" evidence="7">
    <location>
        <begin position="849"/>
        <end position="869"/>
    </location>
</feature>
<keyword evidence="3 7" id="KW-0812">Transmembrane</keyword>
<keyword evidence="10" id="KW-0614">Plasmid</keyword>
<dbReference type="EMBL" id="CP007129">
    <property type="protein sequence ID" value="AHG93101.1"/>
    <property type="molecule type" value="Genomic_DNA"/>
</dbReference>
<name>W0RQW2_9BACT</name>
<dbReference type="InterPro" id="IPR050250">
    <property type="entry name" value="Macrolide_Exporter_MacB"/>
</dbReference>
<evidence type="ECO:0000256" key="4">
    <source>
        <dbReference type="ARBA" id="ARBA00022989"/>
    </source>
</evidence>
<evidence type="ECO:0000256" key="3">
    <source>
        <dbReference type="ARBA" id="ARBA00022692"/>
    </source>
</evidence>
<dbReference type="GO" id="GO:0005886">
    <property type="term" value="C:plasma membrane"/>
    <property type="evidence" value="ECO:0007669"/>
    <property type="project" value="UniProtKB-SubCell"/>
</dbReference>
<dbReference type="InParanoid" id="W0RQW2"/>
<keyword evidence="5 7" id="KW-0472">Membrane</keyword>
<sequence>MPELGRYARELRARLWKPPVDDEVRDEIHAHLEQLEQDLVARGLSRRAARAAARERFGDVSRITARCRDEAERRDRGRRAATWLAELRHDARFALRRLRASPRFALVAVLTLALGIGGTTAVFSAVDAVLLEPLPYAQPGQLVRLYQTNDRDPGERQFVTPVHFLAYRARLASLDGVAAVLTYDAAGADVGSGEGARRIRLMPVSADYFDVLRVRPAVGRPFTRDEETGARVVILGDALWRRLGGDRAAVGSPLRLNGATYTVVGVMPPGFGDPLTPGVDAWVPFDLRPGRDASNANNHYLSVVARLRGTTTLASAQAELDRVGAQLAREYADASHAGARLDPLKEDITASSSRALTVMLGAVVLVLVLVCVNVANLLLVRGTERAREFALRTALGAGRGRLVRQMLVESLVLALAGALAGLATARAAMAAIVRLGAGSIPRLETVALEPRLVAFALALATACAVGFGLVPALRTTRARPSETLRGEGRATTGGVGTLRLRDGLVVSQVALAFVLLVGAGLLVESVRRMREVDLGVRPDGVLAYELHLPDTRYDSTARALFYERVARVTEALPDVVAAGGVSRLPATGPYNQWGVDALTGPLAGARVEGFPEERVVSGDYFRAIGIPLLEGRLLDARDDARAPHRVVVSRAFARRYFPGMSALGQRIRTGGRDCEIVGVVGDVAIDAEGTPDTYVYHAHAQFAGDRDWALTQVTRTTGAVATLVPAVRRTVAALDPQLVVHDPVPLGDAIGRGEARRAFTVRLLATFALVALALAALGLFGVLSYGVRLREREFGIRIALGAERGAVRWMVLRRGLALVIAGTVIGLGGAAGATRLMRTLVFQVRPLEPAVLAGAAAFLLAAATLAAYLPAFRATRVDPTTTLK</sequence>
<dbReference type="PANTHER" id="PTHR30572">
    <property type="entry name" value="MEMBRANE COMPONENT OF TRANSPORTER-RELATED"/>
    <property type="match status" value="1"/>
</dbReference>
<gene>
    <name evidence="10" type="ORF">J421_5566</name>
</gene>
<dbReference type="Proteomes" id="UP000019151">
    <property type="component" value="Plasmid 1"/>
</dbReference>
<dbReference type="Pfam" id="PF12704">
    <property type="entry name" value="MacB_PCD"/>
    <property type="match status" value="2"/>
</dbReference>
<organism evidence="10 11">
    <name type="scientific">Gemmatirosa kalamazoonensis</name>
    <dbReference type="NCBI Taxonomy" id="861299"/>
    <lineage>
        <taxon>Bacteria</taxon>
        <taxon>Pseudomonadati</taxon>
        <taxon>Gemmatimonadota</taxon>
        <taxon>Gemmatimonadia</taxon>
        <taxon>Gemmatimonadales</taxon>
        <taxon>Gemmatimonadaceae</taxon>
        <taxon>Gemmatirosa</taxon>
    </lineage>
</organism>
<proteinExistence type="inferred from homology"/>
<dbReference type="GO" id="GO:0022857">
    <property type="term" value="F:transmembrane transporter activity"/>
    <property type="evidence" value="ECO:0007669"/>
    <property type="project" value="TreeGrafter"/>
</dbReference>
<evidence type="ECO:0000313" key="10">
    <source>
        <dbReference type="EMBL" id="AHG93101.1"/>
    </source>
</evidence>
<geneLocation type="plasmid" evidence="10 11">
    <name>1</name>
</geneLocation>
<feature type="domain" description="ABC3 transporter permease C-terminal" evidence="8">
    <location>
        <begin position="362"/>
        <end position="478"/>
    </location>
</feature>
<reference evidence="10 11" key="1">
    <citation type="journal article" date="2014" name="Genome Announc.">
        <title>Genome Sequence and Methylome of Soil Bacterium Gemmatirosa kalamazoonensis KBS708T, a Member of the Rarely Cultivated Gemmatimonadetes Phylum.</title>
        <authorList>
            <person name="Debruyn J.M."/>
            <person name="Radosevich M."/>
            <person name="Wommack K.E."/>
            <person name="Polson S.W."/>
            <person name="Hauser L.J."/>
            <person name="Fawaz M.N."/>
            <person name="Korlach J."/>
            <person name="Tsai Y.C."/>
        </authorList>
    </citation>
    <scope>NUCLEOTIDE SEQUENCE [LARGE SCALE GENOMIC DNA]</scope>
    <source>
        <strain evidence="10 11">KBS708</strain>
        <plasmid evidence="11">Plasmid 1</plasmid>
    </source>
</reference>
<protein>
    <submittedName>
        <fullName evidence="10">Permease</fullName>
    </submittedName>
</protein>
<evidence type="ECO:0000259" key="9">
    <source>
        <dbReference type="Pfam" id="PF12704"/>
    </source>
</evidence>
<dbReference type="HOGENOM" id="CLU_009433_1_0_0"/>
<dbReference type="OrthoDB" id="5933722at2"/>
<evidence type="ECO:0000259" key="8">
    <source>
        <dbReference type="Pfam" id="PF02687"/>
    </source>
</evidence>
<feature type="domain" description="MacB-like periplasmic core" evidence="9">
    <location>
        <begin position="106"/>
        <end position="322"/>
    </location>
</feature>
<dbReference type="KEGG" id="gba:J421_5566"/>
<comment type="subcellular location">
    <subcellularLocation>
        <location evidence="1">Cell membrane</location>
        <topology evidence="1">Multi-pass membrane protein</topology>
    </subcellularLocation>
</comment>
<dbReference type="AlphaFoldDB" id="W0RQW2"/>
<keyword evidence="2" id="KW-1003">Cell membrane</keyword>
<dbReference type="InterPro" id="IPR017800">
    <property type="entry name" value="ADOP"/>
</dbReference>
<dbReference type="NCBIfam" id="NF038403">
    <property type="entry name" value="perm_prefix_1"/>
    <property type="match status" value="1"/>
</dbReference>
<feature type="transmembrane region" description="Helical" evidence="7">
    <location>
        <begin position="452"/>
        <end position="473"/>
    </location>
</feature>
<feature type="transmembrane region" description="Helical" evidence="7">
    <location>
        <begin position="411"/>
        <end position="432"/>
    </location>
</feature>
<evidence type="ECO:0000256" key="5">
    <source>
        <dbReference type="ARBA" id="ARBA00023136"/>
    </source>
</evidence>
<evidence type="ECO:0000256" key="6">
    <source>
        <dbReference type="ARBA" id="ARBA00038076"/>
    </source>
</evidence>
<feature type="transmembrane region" description="Helical" evidence="7">
    <location>
        <begin position="504"/>
        <end position="523"/>
    </location>
</feature>
<feature type="transmembrane region" description="Helical" evidence="7">
    <location>
        <begin position="104"/>
        <end position="126"/>
    </location>
</feature>
<feature type="transmembrane region" description="Helical" evidence="7">
    <location>
        <begin position="816"/>
        <end position="837"/>
    </location>
</feature>
<dbReference type="RefSeq" id="WP_025414410.1">
    <property type="nucleotide sequence ID" value="NZ_CP007129.1"/>
</dbReference>
<dbReference type="PANTHER" id="PTHR30572:SF4">
    <property type="entry name" value="ABC TRANSPORTER PERMEASE YTRF"/>
    <property type="match status" value="1"/>
</dbReference>
<evidence type="ECO:0000256" key="7">
    <source>
        <dbReference type="SAM" id="Phobius"/>
    </source>
</evidence>